<dbReference type="GO" id="GO:0061024">
    <property type="term" value="P:membrane organization"/>
    <property type="evidence" value="ECO:0007669"/>
    <property type="project" value="TreeGrafter"/>
</dbReference>
<dbReference type="GO" id="GO:0071786">
    <property type="term" value="P:endoplasmic reticulum tubular network organization"/>
    <property type="evidence" value="ECO:0007669"/>
    <property type="project" value="TreeGrafter"/>
</dbReference>
<comment type="similarity">
    <text evidence="2">Belongs to the PER33/POM33 family.</text>
</comment>
<protein>
    <submittedName>
        <fullName evidence="8">Uncharacterized protein</fullName>
    </submittedName>
</protein>
<dbReference type="InterPro" id="IPR051645">
    <property type="entry name" value="PER33/POM33_regulator"/>
</dbReference>
<dbReference type="Proteomes" id="UP000256970">
    <property type="component" value="Unassembled WGS sequence"/>
</dbReference>
<dbReference type="AlphaFoldDB" id="A0A383VMM8"/>
<evidence type="ECO:0000256" key="3">
    <source>
        <dbReference type="ARBA" id="ARBA00022692"/>
    </source>
</evidence>
<keyword evidence="9" id="KW-1185">Reference proteome</keyword>
<feature type="compositionally biased region" description="Low complexity" evidence="6">
    <location>
        <begin position="64"/>
        <end position="97"/>
    </location>
</feature>
<evidence type="ECO:0000256" key="7">
    <source>
        <dbReference type="SAM" id="Phobius"/>
    </source>
</evidence>
<evidence type="ECO:0000256" key="6">
    <source>
        <dbReference type="SAM" id="MobiDB-lite"/>
    </source>
</evidence>
<evidence type="ECO:0000256" key="5">
    <source>
        <dbReference type="ARBA" id="ARBA00023136"/>
    </source>
</evidence>
<dbReference type="PANTHER" id="PTHR12703">
    <property type="entry name" value="TRANSMEMBRANE PROTEIN 33"/>
    <property type="match status" value="1"/>
</dbReference>
<reference evidence="8 9" key="1">
    <citation type="submission" date="2016-10" db="EMBL/GenBank/DDBJ databases">
        <authorList>
            <person name="Cai Z."/>
        </authorList>
    </citation>
    <scope>NUCLEOTIDE SEQUENCE [LARGE SCALE GENOMIC DNA]</scope>
</reference>
<evidence type="ECO:0000256" key="1">
    <source>
        <dbReference type="ARBA" id="ARBA00004141"/>
    </source>
</evidence>
<sequence>MGVDTGKVSAFKAFDFDGNEEWKAHLRNVELPAGNPEAALLKVKSKWYKKTVDPDFDPAWLTGSTPSSQQQSSMPQQEQQQSSSARSAPQASSADAGAARAPQGYARQLHTALLQGIILLLALLYLQPLRPGLSSWAYLRLTVTLVASQALKLHSAFGMPGFNLAAAKAWWGRVNRTTDAHYFLLAVAAVINRPFTYLLVPFLVLAVYQLAFFLSEHHSSHPLWQQHGAKAYQWLLQRKQQALQVTAQVEIMNGFTLLALLLTPGRQPVLMLMVWQVLRLRYWSVDAAIHHRQVWQALNQLTAGFRYRFPILQKPVNMGVAFFQSARQ</sequence>
<feature type="region of interest" description="Disordered" evidence="6">
    <location>
        <begin position="59"/>
        <end position="97"/>
    </location>
</feature>
<dbReference type="InterPro" id="IPR005344">
    <property type="entry name" value="TMEM33/Pom33"/>
</dbReference>
<keyword evidence="5 7" id="KW-0472">Membrane</keyword>
<evidence type="ECO:0000256" key="4">
    <source>
        <dbReference type="ARBA" id="ARBA00022989"/>
    </source>
</evidence>
<dbReference type="GO" id="GO:0005783">
    <property type="term" value="C:endoplasmic reticulum"/>
    <property type="evidence" value="ECO:0007669"/>
    <property type="project" value="TreeGrafter"/>
</dbReference>
<organism evidence="8 9">
    <name type="scientific">Tetradesmus obliquus</name>
    <name type="common">Green alga</name>
    <name type="synonym">Acutodesmus obliquus</name>
    <dbReference type="NCBI Taxonomy" id="3088"/>
    <lineage>
        <taxon>Eukaryota</taxon>
        <taxon>Viridiplantae</taxon>
        <taxon>Chlorophyta</taxon>
        <taxon>core chlorophytes</taxon>
        <taxon>Chlorophyceae</taxon>
        <taxon>CS clade</taxon>
        <taxon>Sphaeropleales</taxon>
        <taxon>Scenedesmaceae</taxon>
        <taxon>Tetradesmus</taxon>
    </lineage>
</organism>
<feature type="transmembrane region" description="Helical" evidence="7">
    <location>
        <begin position="109"/>
        <end position="126"/>
    </location>
</feature>
<keyword evidence="3 7" id="KW-0812">Transmembrane</keyword>
<comment type="subcellular location">
    <subcellularLocation>
        <location evidence="1">Membrane</location>
        <topology evidence="1">Multi-pass membrane protein</topology>
    </subcellularLocation>
</comment>
<dbReference type="PANTHER" id="PTHR12703:SF4">
    <property type="entry name" value="TRANSMEMBRANE PROTEIN 33"/>
    <property type="match status" value="1"/>
</dbReference>
<evidence type="ECO:0000313" key="9">
    <source>
        <dbReference type="Proteomes" id="UP000256970"/>
    </source>
</evidence>
<proteinExistence type="inferred from homology"/>
<dbReference type="Pfam" id="PF03661">
    <property type="entry name" value="TMEM33_Pom33"/>
    <property type="match status" value="1"/>
</dbReference>
<keyword evidence="4 7" id="KW-1133">Transmembrane helix</keyword>
<accession>A0A383VMM8</accession>
<name>A0A383VMM8_TETOB</name>
<evidence type="ECO:0000256" key="2">
    <source>
        <dbReference type="ARBA" id="ARBA00007322"/>
    </source>
</evidence>
<gene>
    <name evidence="8" type="ORF">BQ4739_LOCUS6845</name>
</gene>
<dbReference type="EMBL" id="FNXT01000701">
    <property type="protein sequence ID" value="SZX66431.1"/>
    <property type="molecule type" value="Genomic_DNA"/>
</dbReference>
<evidence type="ECO:0000313" key="8">
    <source>
        <dbReference type="EMBL" id="SZX66431.1"/>
    </source>
</evidence>
<dbReference type="GO" id="GO:0016020">
    <property type="term" value="C:membrane"/>
    <property type="evidence" value="ECO:0007669"/>
    <property type="project" value="UniProtKB-SubCell"/>
</dbReference>